<feature type="compositionally biased region" description="Basic and acidic residues" evidence="1">
    <location>
        <begin position="298"/>
        <end position="321"/>
    </location>
</feature>
<evidence type="ECO:0000256" key="1">
    <source>
        <dbReference type="SAM" id="MobiDB-lite"/>
    </source>
</evidence>
<name>A0A9W6FFM7_9FIRM</name>
<reference evidence="2" key="1">
    <citation type="submission" date="2022-11" db="EMBL/GenBank/DDBJ databases">
        <title>Draft genome sequence of Sellimonas catena strain 18CBH55.</title>
        <authorList>
            <person name="Atsushi H."/>
            <person name="Moriya O."/>
            <person name="Mitsuo S."/>
        </authorList>
    </citation>
    <scope>NUCLEOTIDE SEQUENCE</scope>
    <source>
        <strain evidence="2">18CBH55</strain>
    </source>
</reference>
<evidence type="ECO:0000313" key="3">
    <source>
        <dbReference type="Proteomes" id="UP001145094"/>
    </source>
</evidence>
<gene>
    <name evidence="2" type="ORF">Selli2_18510</name>
</gene>
<feature type="region of interest" description="Disordered" evidence="1">
    <location>
        <begin position="236"/>
        <end position="373"/>
    </location>
</feature>
<feature type="compositionally biased region" description="Acidic residues" evidence="1">
    <location>
        <begin position="336"/>
        <end position="352"/>
    </location>
</feature>
<feature type="compositionally biased region" description="Basic and acidic residues" evidence="1">
    <location>
        <begin position="362"/>
        <end position="373"/>
    </location>
</feature>
<evidence type="ECO:0000313" key="2">
    <source>
        <dbReference type="EMBL" id="GLG90424.1"/>
    </source>
</evidence>
<dbReference type="EMBL" id="BSCH01000011">
    <property type="protein sequence ID" value="GLG90424.1"/>
    <property type="molecule type" value="Genomic_DNA"/>
</dbReference>
<feature type="compositionally biased region" description="Acidic residues" evidence="1">
    <location>
        <begin position="272"/>
        <end position="297"/>
    </location>
</feature>
<organism evidence="2 3">
    <name type="scientific">Sellimonas catena</name>
    <dbReference type="NCBI Taxonomy" id="2994035"/>
    <lineage>
        <taxon>Bacteria</taxon>
        <taxon>Bacillati</taxon>
        <taxon>Bacillota</taxon>
        <taxon>Clostridia</taxon>
        <taxon>Lachnospirales</taxon>
        <taxon>Lachnospiraceae</taxon>
        <taxon>Sellimonas</taxon>
    </lineage>
</organism>
<proteinExistence type="predicted"/>
<reference evidence="2" key="3">
    <citation type="journal article" date="2023" name="Int. J. Syst. Evol. Microbiol.">
        <title>Sellimonas catena sp. nov., isolated from human faeces.</title>
        <authorList>
            <person name="Hisatomi A."/>
            <person name="Ohkuma M."/>
            <person name="Sakamoto M."/>
        </authorList>
    </citation>
    <scope>NUCLEOTIDE SEQUENCE</scope>
    <source>
        <strain evidence="2">18CBH55</strain>
    </source>
</reference>
<dbReference type="RefSeq" id="WP_281845280.1">
    <property type="nucleotide sequence ID" value="NZ_BSCH01000011.1"/>
</dbReference>
<comment type="caution">
    <text evidence="2">The sequence shown here is derived from an EMBL/GenBank/DDBJ whole genome shotgun (WGS) entry which is preliminary data.</text>
</comment>
<reference evidence="2" key="2">
    <citation type="submission" date="2022-11" db="EMBL/GenBank/DDBJ databases">
        <title>Draft genome sequence of Sellimonas catena strain 18CBH55.</title>
        <authorList>
            <person name="Hisatomi A."/>
            <person name="Ohkuma M."/>
            <person name="Sakamoto M."/>
        </authorList>
    </citation>
    <scope>NUCLEOTIDE SEQUENCE</scope>
    <source>
        <strain evidence="2">18CBH55</strain>
    </source>
</reference>
<sequence length="426" mass="49681">MDYVQMTLDDWMEMKRKLRQELLGVKQSFVRIGYALRQIEDQKLYERDGYKSIAEFAKEEYGLEPSTTSRFMSINKEYSIDGYSEQLRPEFAELGRSQLEEMLKLPDNDRAMIQPEASRENIRELKRFNKTEPAAGVADDLSQLVEKFYYDNPDILNAVFGESEFTEETIKQFAEIVNPGGNRSYKKGLYFLMMYENRVAVKKFNTDPKNLTWWEFWELTKSIFGDVAAGSKTWQNYFGEPEEPEPENEIAPAQKEAEIPEKEKPKDTKEEEKEEEQREEEPEEMEAESQEQAEEPDVPEKPESEIAPAQKEEETTEKEVENETDEETDRGADPGETGEPEAAEEEKEEETESSPAVMNRPEILDKPFGSRKDWFDTLTPYGMALELAKKMRDTPNENLADMTKTGFWEEWLKEEVDDYGRTIEED</sequence>
<dbReference type="AlphaFoldDB" id="A0A9W6FFM7"/>
<feature type="compositionally biased region" description="Basic and acidic residues" evidence="1">
    <location>
        <begin position="255"/>
        <end position="271"/>
    </location>
</feature>
<protein>
    <submittedName>
        <fullName evidence="2">Uncharacterized protein</fullName>
    </submittedName>
</protein>
<dbReference type="Proteomes" id="UP001145094">
    <property type="component" value="Unassembled WGS sequence"/>
</dbReference>
<accession>A0A9W6FFM7</accession>